<dbReference type="VEuPathDB" id="VectorBase:MDOA011509"/>
<dbReference type="AlphaFoldDB" id="A0A1I8N4P8"/>
<name>A0A1I8N4P8_MUSDO</name>
<dbReference type="VEuPathDB" id="VectorBase:MDOMA2_018157"/>
<proteinExistence type="predicted"/>
<organism evidence="3">
    <name type="scientific">Musca domestica</name>
    <name type="common">House fly</name>
    <dbReference type="NCBI Taxonomy" id="7370"/>
    <lineage>
        <taxon>Eukaryota</taxon>
        <taxon>Metazoa</taxon>
        <taxon>Ecdysozoa</taxon>
        <taxon>Arthropoda</taxon>
        <taxon>Hexapoda</taxon>
        <taxon>Insecta</taxon>
        <taxon>Pterygota</taxon>
        <taxon>Neoptera</taxon>
        <taxon>Endopterygota</taxon>
        <taxon>Diptera</taxon>
        <taxon>Brachycera</taxon>
        <taxon>Muscomorpha</taxon>
        <taxon>Muscoidea</taxon>
        <taxon>Muscidae</taxon>
        <taxon>Musca</taxon>
    </lineage>
</organism>
<feature type="region of interest" description="Disordered" evidence="1">
    <location>
        <begin position="510"/>
        <end position="558"/>
    </location>
</feature>
<reference evidence="3" key="1">
    <citation type="submission" date="2020-05" db="UniProtKB">
        <authorList>
            <consortium name="EnsemblMetazoa"/>
        </authorList>
    </citation>
    <scope>IDENTIFICATION</scope>
    <source>
        <strain evidence="3">Aabys</strain>
    </source>
</reference>
<feature type="region of interest" description="Disordered" evidence="1">
    <location>
        <begin position="104"/>
        <end position="129"/>
    </location>
</feature>
<feature type="compositionally biased region" description="Basic and acidic residues" evidence="1">
    <location>
        <begin position="540"/>
        <end position="558"/>
    </location>
</feature>
<feature type="compositionally biased region" description="Basic and acidic residues" evidence="1">
    <location>
        <begin position="110"/>
        <end position="121"/>
    </location>
</feature>
<dbReference type="EnsemblMetazoa" id="MDOA011509-RB">
    <property type="protein sequence ID" value="MDOA011509-PB"/>
    <property type="gene ID" value="MDOA011509"/>
</dbReference>
<feature type="region of interest" description="Disordered" evidence="1">
    <location>
        <begin position="805"/>
        <end position="853"/>
    </location>
</feature>
<accession>A0A1I8N4P8</accession>
<feature type="region of interest" description="Disordered" evidence="1">
    <location>
        <begin position="666"/>
        <end position="685"/>
    </location>
</feature>
<evidence type="ECO:0000313" key="3">
    <source>
        <dbReference type="EnsemblMetazoa" id="MDOA011509-PB"/>
    </source>
</evidence>
<sequence length="853" mass="93507">MRVNPMYGHHNNCHHNNNNSRSNHNCIYNAKNQTSSSSATSWSSSRRTPWCVFIATLLLVFIANHHQVGADASPPNGAGGSMKGLRMRSPKIAHIHVLQAVAESLPKNENQQKETEEEKNNNNDNRTPMGKYEIRSVSGEPNYKSVNLTWEVEFVPSPNDIVTNSSNEIEPPMAFQLFFCELQSFGPHRCRSKVVNATKSAYDNNEDNDLEVVDKIRQIRQYVAQVDNLRMATKYSFHIRSVPKHRQLKKVTGRSEIFDNEIEGSDFLSSANLGGPTIVIPTKGFSAQATRCLPNASEIEVETGPNFGGKIVVDGGNCGVKGNPNDVKDKYVMRIDHKACGSMVKPETNTVETFITVQENLGIFTHSTRRFVVVCSYQSGMQTVRASFSVPGRGGAVAAAHESIEEEERMGRGLKPFRFVDKSELILKENDVDTEEAATQSSEETEALVQEMDNPTGASGLNQTEVTVATTNHEAEVAGKNHHQEDEANEEEDATNAVAILENIIPGVNEDHIRGNEPQQQQQQETSSVPAGEDDVEISDGEKLSQESDDANKENIENEHFSAKFAKLILERNDRDHELAEGRSYDGAASKLSDTPTGRAFGSMLELISSNMGSVLLTVMVSVILIGVCVYILYRETSKPAAHMSAPTITPPASAILPRHQHLKELHHHHRHQQHTLPRTLTMDSGLNQTEGTVATTNHEAEVAGKNHHQEDEANEEEDATNAVAILENIIPGVNEDHIRGNEPQQQQQQETSSVQAGEDDVEISGGEKLSEENDDANKENIENEHFSANFAKLILERNDRDHEVAEGRSYDGAASKLSDTPTGRGGGGGGCGSDAGGAVAGRWQQAVTAGER</sequence>
<keyword evidence="2" id="KW-0472">Membrane</keyword>
<dbReference type="VEuPathDB" id="VectorBase:MDOMA2_015792"/>
<dbReference type="eggNOG" id="ENOG502S0V8">
    <property type="taxonomic scope" value="Eukaryota"/>
</dbReference>
<protein>
    <submittedName>
        <fullName evidence="3">Uncharacterized protein</fullName>
    </submittedName>
</protein>
<feature type="transmembrane region" description="Helical" evidence="2">
    <location>
        <begin position="612"/>
        <end position="634"/>
    </location>
</feature>
<keyword evidence="2" id="KW-0812">Transmembrane</keyword>
<evidence type="ECO:0000256" key="2">
    <source>
        <dbReference type="SAM" id="Phobius"/>
    </source>
</evidence>
<feature type="compositionally biased region" description="Basic and acidic residues" evidence="1">
    <location>
        <begin position="769"/>
        <end position="785"/>
    </location>
</feature>
<feature type="region of interest" description="Disordered" evidence="1">
    <location>
        <begin position="736"/>
        <end position="785"/>
    </location>
</feature>
<keyword evidence="2" id="KW-1133">Transmembrane helix</keyword>
<feature type="compositionally biased region" description="Gly residues" evidence="1">
    <location>
        <begin position="824"/>
        <end position="840"/>
    </location>
</feature>
<evidence type="ECO:0000256" key="1">
    <source>
        <dbReference type="SAM" id="MobiDB-lite"/>
    </source>
</evidence>